<accession>V9D5W7</accession>
<gene>
    <name evidence="2" type="ORF">G647_06122</name>
</gene>
<dbReference type="EMBL" id="KB822706">
    <property type="protein sequence ID" value="ETI22051.1"/>
    <property type="molecule type" value="Genomic_DNA"/>
</dbReference>
<dbReference type="RefSeq" id="XP_008728668.1">
    <property type="nucleotide sequence ID" value="XM_008730446.1"/>
</dbReference>
<feature type="domain" description="Amidase" evidence="1">
    <location>
        <begin position="170"/>
        <end position="331"/>
    </location>
</feature>
<evidence type="ECO:0000313" key="2">
    <source>
        <dbReference type="EMBL" id="ETI22051.1"/>
    </source>
</evidence>
<dbReference type="InterPro" id="IPR036928">
    <property type="entry name" value="AS_sf"/>
</dbReference>
<dbReference type="InterPro" id="IPR023631">
    <property type="entry name" value="Amidase_dom"/>
</dbReference>
<sequence>MATGLEPFLNIGSDTYHILLDPKASSLPPALIPKLRRFKEEFVPATVVEWTPSIFTPADLRATCRYFASTDNVWSPDFLSLIILLQPPTVRGGFKKKRIFSIDKSRHDLAEGPYVVLKATGQIFPVSKLVPDPQQAFVSGIYRKSASGTTWCELPKSPVLIPIPSKLYRGYSDKPLAGLRFAVKDTIAIKGLTTGFGNKAWADIYPVERTTAPVVRLLLEAGAVLVGKLKTTEFAEGVDPCEWIDDVCPFNPRGDGRQKPSSSSTGSAVAAASYDWLDFTVGTDTGGSIRHPAGVNGVFGQRPSCGLVSLEGILGATDLFNTVGIFAREIDIFTRVGSFIVSRGKPPSCVAEKRRYNLLYPTRAAQTDNPDPHHHGQHRWFPHPSVDPKYWSEAEKQIDATLCKFETHFDCERIPFNINDLWRATPPIGQSRSLDESVGPIYSAITTASAVACGWDHFINAYRAKHGKPPKMSNLVSRRLDHGRNVRAEDLSNALQAMQAFKLWVETTLFGSYDQDATTLLIFPQSCGRPDYRDDVADRSELFNDTFSIYSFGHLVGCPDYTIPVAETTYVSRITNQTEHIPVSISLVGRPGSDLELFNVVRQMRDAGMIFDVATGSRMYSERRIDAVGTEIHQPN</sequence>
<dbReference type="GeneID" id="19984615"/>
<organism evidence="2 3">
    <name type="scientific">Cladophialophora carrionii CBS 160.54</name>
    <dbReference type="NCBI Taxonomy" id="1279043"/>
    <lineage>
        <taxon>Eukaryota</taxon>
        <taxon>Fungi</taxon>
        <taxon>Dikarya</taxon>
        <taxon>Ascomycota</taxon>
        <taxon>Pezizomycotina</taxon>
        <taxon>Eurotiomycetes</taxon>
        <taxon>Chaetothyriomycetidae</taxon>
        <taxon>Chaetothyriales</taxon>
        <taxon>Herpotrichiellaceae</taxon>
        <taxon>Cladophialophora</taxon>
    </lineage>
</organism>
<name>V9D5W7_9EURO</name>
<proteinExistence type="predicted"/>
<dbReference type="Gene3D" id="3.90.1300.10">
    <property type="entry name" value="Amidase signature (AS) domain"/>
    <property type="match status" value="1"/>
</dbReference>
<dbReference type="OrthoDB" id="443318at2759"/>
<dbReference type="Proteomes" id="UP000030678">
    <property type="component" value="Unassembled WGS sequence"/>
</dbReference>
<dbReference type="PANTHER" id="PTHR46310:SF7">
    <property type="entry name" value="AMIDASE 1"/>
    <property type="match status" value="1"/>
</dbReference>
<dbReference type="Pfam" id="PF01425">
    <property type="entry name" value="Amidase"/>
    <property type="match status" value="1"/>
</dbReference>
<reference evidence="2 3" key="1">
    <citation type="submission" date="2013-03" db="EMBL/GenBank/DDBJ databases">
        <title>The Genome Sequence of Cladophialophora carrionii CBS 160.54.</title>
        <authorList>
            <consortium name="The Broad Institute Genomics Platform"/>
            <person name="Cuomo C."/>
            <person name="de Hoog S."/>
            <person name="Gorbushina A."/>
            <person name="Walker B."/>
            <person name="Young S.K."/>
            <person name="Zeng Q."/>
            <person name="Gargeya S."/>
            <person name="Fitzgerald M."/>
            <person name="Haas B."/>
            <person name="Abouelleil A."/>
            <person name="Allen A.W."/>
            <person name="Alvarado L."/>
            <person name="Arachchi H.M."/>
            <person name="Berlin A.M."/>
            <person name="Chapman S.B."/>
            <person name="Gainer-Dewar J."/>
            <person name="Goldberg J."/>
            <person name="Griggs A."/>
            <person name="Gujja S."/>
            <person name="Hansen M."/>
            <person name="Howarth C."/>
            <person name="Imamovic A."/>
            <person name="Ireland A."/>
            <person name="Larimer J."/>
            <person name="McCowan C."/>
            <person name="Murphy C."/>
            <person name="Pearson M."/>
            <person name="Poon T.W."/>
            <person name="Priest M."/>
            <person name="Roberts A."/>
            <person name="Saif S."/>
            <person name="Shea T."/>
            <person name="Sisk P."/>
            <person name="Sykes S."/>
            <person name="Wortman J."/>
            <person name="Nusbaum C."/>
            <person name="Birren B."/>
        </authorList>
    </citation>
    <scope>NUCLEOTIDE SEQUENCE [LARGE SCALE GENOMIC DNA]</scope>
    <source>
        <strain evidence="2 3">CBS 160.54</strain>
    </source>
</reference>
<evidence type="ECO:0000313" key="3">
    <source>
        <dbReference type="Proteomes" id="UP000030678"/>
    </source>
</evidence>
<dbReference type="PANTHER" id="PTHR46310">
    <property type="entry name" value="AMIDASE 1"/>
    <property type="match status" value="1"/>
</dbReference>
<protein>
    <recommendedName>
        <fullName evidence="1">Amidase domain-containing protein</fullName>
    </recommendedName>
</protein>
<dbReference type="VEuPathDB" id="FungiDB:G647_06122"/>
<dbReference type="AlphaFoldDB" id="V9D5W7"/>
<evidence type="ECO:0000259" key="1">
    <source>
        <dbReference type="Pfam" id="PF01425"/>
    </source>
</evidence>
<dbReference type="SUPFAM" id="SSF75304">
    <property type="entry name" value="Amidase signature (AS) enzymes"/>
    <property type="match status" value="1"/>
</dbReference>
<dbReference type="HOGENOM" id="CLU_020129_1_0_1"/>